<organism evidence="2 3">
    <name type="scientific">Brotaphodocola catenula</name>
    <dbReference type="NCBI Taxonomy" id="2885361"/>
    <lineage>
        <taxon>Bacteria</taxon>
        <taxon>Bacillati</taxon>
        <taxon>Bacillota</taxon>
        <taxon>Clostridia</taxon>
        <taxon>Lachnospirales</taxon>
        <taxon>Lachnospiraceae</taxon>
        <taxon>Brotaphodocola</taxon>
    </lineage>
</organism>
<dbReference type="RefSeq" id="WP_308452116.1">
    <property type="nucleotide sequence ID" value="NZ_JAJEPU010000066.1"/>
</dbReference>
<evidence type="ECO:0000256" key="1">
    <source>
        <dbReference type="SAM" id="Phobius"/>
    </source>
</evidence>
<gene>
    <name evidence="2" type="ORF">LKD32_13825</name>
</gene>
<evidence type="ECO:0000313" key="2">
    <source>
        <dbReference type="EMBL" id="MCC2165930.1"/>
    </source>
</evidence>
<name>A0AAE3DJ96_9FIRM</name>
<proteinExistence type="predicted"/>
<sequence>MKEKLKELIHAVTEKGANGLEKARSAGTAKKVVTVVGAFLTVVIVLIVCVKALSYLMTSVCNFVDTHFFGVAASAAGISYLVLQHNEKLTKQKKLEAEKQAGLDNQRQRFVKGCYKRVGHFLFTNIFTAPNFQDLTSCSRPIRPEDMGNERLDAYALNGVMYLRFTIPKTTSELLDMELIRSVIQGLCDLKIKTGGLAPFIAAGENQYLYVDKVEDMQTSVLLTFVLDFDDTYIQQAAYQQAMNDMIARENSERSLKDRDYD</sequence>
<dbReference type="Proteomes" id="UP001198962">
    <property type="component" value="Unassembled WGS sequence"/>
</dbReference>
<keyword evidence="3" id="KW-1185">Reference proteome</keyword>
<keyword evidence="1" id="KW-0472">Membrane</keyword>
<feature type="transmembrane region" description="Helical" evidence="1">
    <location>
        <begin position="32"/>
        <end position="54"/>
    </location>
</feature>
<dbReference type="AlphaFoldDB" id="A0AAE3DJ96"/>
<feature type="transmembrane region" description="Helical" evidence="1">
    <location>
        <begin position="66"/>
        <end position="83"/>
    </location>
</feature>
<keyword evidence="1" id="KW-1133">Transmembrane helix</keyword>
<reference evidence="2" key="1">
    <citation type="submission" date="2021-10" db="EMBL/GenBank/DDBJ databases">
        <title>Anaerobic single-cell dispensing facilitates the cultivation of human gut bacteria.</title>
        <authorList>
            <person name="Afrizal A."/>
        </authorList>
    </citation>
    <scope>NUCLEOTIDE SEQUENCE</scope>
    <source>
        <strain evidence="2">CLA-AA-H274</strain>
    </source>
</reference>
<protein>
    <submittedName>
        <fullName evidence="2">Uncharacterized protein</fullName>
    </submittedName>
</protein>
<evidence type="ECO:0000313" key="3">
    <source>
        <dbReference type="Proteomes" id="UP001198962"/>
    </source>
</evidence>
<accession>A0AAE3DJ96</accession>
<keyword evidence="1" id="KW-0812">Transmembrane</keyword>
<dbReference type="EMBL" id="JAJEPU010000066">
    <property type="protein sequence ID" value="MCC2165930.1"/>
    <property type="molecule type" value="Genomic_DNA"/>
</dbReference>
<comment type="caution">
    <text evidence="2">The sequence shown here is derived from an EMBL/GenBank/DDBJ whole genome shotgun (WGS) entry which is preliminary data.</text>
</comment>